<evidence type="ECO:0000256" key="1">
    <source>
        <dbReference type="ARBA" id="ARBA00043985"/>
    </source>
</evidence>
<evidence type="ECO:0000313" key="4">
    <source>
        <dbReference type="EMBL" id="ASP37774.1"/>
    </source>
</evidence>
<gene>
    <name evidence="4" type="ORF">CHH28_03385</name>
</gene>
<dbReference type="OrthoDB" id="8844617at2"/>
<evidence type="ECO:0000313" key="5">
    <source>
        <dbReference type="Proteomes" id="UP000202440"/>
    </source>
</evidence>
<protein>
    <submittedName>
        <fullName evidence="4">Phage shock protein A</fullName>
    </submittedName>
</protein>
<evidence type="ECO:0000256" key="2">
    <source>
        <dbReference type="SAM" id="Coils"/>
    </source>
</evidence>
<name>A0A222FH12_9GAMM</name>
<keyword evidence="2" id="KW-0175">Coiled coil</keyword>
<evidence type="ECO:0000256" key="3">
    <source>
        <dbReference type="SAM" id="MobiDB-lite"/>
    </source>
</evidence>
<keyword evidence="5" id="KW-1185">Reference proteome</keyword>
<reference evidence="4 5" key="1">
    <citation type="submission" date="2017-07" db="EMBL/GenBank/DDBJ databases">
        <title>Annotated genome sequence of Bacterioplanes sanyensis isolated from Red Sea.</title>
        <authorList>
            <person name="Rehman Z.U."/>
        </authorList>
    </citation>
    <scope>NUCLEOTIDE SEQUENCE [LARGE SCALE GENOMIC DNA]</scope>
    <source>
        <strain evidence="4 5">NV9</strain>
    </source>
</reference>
<dbReference type="InterPro" id="IPR007157">
    <property type="entry name" value="PspA_VIPP1"/>
</dbReference>
<dbReference type="Proteomes" id="UP000202440">
    <property type="component" value="Chromosome"/>
</dbReference>
<dbReference type="EMBL" id="CP022530">
    <property type="protein sequence ID" value="ASP37774.1"/>
    <property type="molecule type" value="Genomic_DNA"/>
</dbReference>
<dbReference type="Pfam" id="PF04012">
    <property type="entry name" value="PspA_IM30"/>
    <property type="match status" value="1"/>
</dbReference>
<proteinExistence type="inferred from homology"/>
<dbReference type="PANTHER" id="PTHR31088">
    <property type="entry name" value="MEMBRANE-ASSOCIATED PROTEIN VIPP1, CHLOROPLASTIC"/>
    <property type="match status" value="1"/>
</dbReference>
<dbReference type="RefSeq" id="WP_094058983.1">
    <property type="nucleotide sequence ID" value="NZ_CP022530.1"/>
</dbReference>
<feature type="region of interest" description="Disordered" evidence="3">
    <location>
        <begin position="210"/>
        <end position="231"/>
    </location>
</feature>
<accession>A0A222FH12</accession>
<comment type="similarity">
    <text evidence="1">Belongs to the PspA/Vipp/IM30 family.</text>
</comment>
<dbReference type="PANTHER" id="PTHR31088:SF9">
    <property type="entry name" value="PHAGE SHOCK PROTEIN A"/>
    <property type="match status" value="1"/>
</dbReference>
<sequence>MSLSKIWTALKGGLNETTEAIVDSQSLRILDQEIREAKKELQAGDQSLTKIMAKRKLAENKAQALQADIDNYSNHAVTAMEQGNEALALECAEKVSDLESQLTQEQEILASFQQSESALKANMAKAKANVRRMEQQIDQIKATESVQKAQVAVSSRHMGATNKVKTALDSLERIKGKQAQRAAELEAAEEMANAESGSDLDAKLRSAGVISGGASGKDKLAQLMASRGNKE</sequence>
<feature type="coiled-coil region" evidence="2">
    <location>
        <begin position="27"/>
        <end position="143"/>
    </location>
</feature>
<dbReference type="KEGG" id="bsan:CHH28_03385"/>
<organism evidence="4 5">
    <name type="scientific">Bacterioplanes sanyensis</name>
    <dbReference type="NCBI Taxonomy" id="1249553"/>
    <lineage>
        <taxon>Bacteria</taxon>
        <taxon>Pseudomonadati</taxon>
        <taxon>Pseudomonadota</taxon>
        <taxon>Gammaproteobacteria</taxon>
        <taxon>Oceanospirillales</taxon>
        <taxon>Oceanospirillaceae</taxon>
        <taxon>Bacterioplanes</taxon>
    </lineage>
</organism>
<dbReference type="AlphaFoldDB" id="A0A222FH12"/>